<dbReference type="PANTHER" id="PTHR31204">
    <property type="entry name" value="SIGMA INTRACELLULAR RECEPTOR 2"/>
    <property type="match status" value="1"/>
</dbReference>
<gene>
    <name evidence="9" type="ORF">FB45DRAFT_795645</name>
</gene>
<keyword evidence="3 7" id="KW-0812">Transmembrane</keyword>
<dbReference type="InterPro" id="IPR051987">
    <property type="entry name" value="Sigma-2_receptor-like"/>
</dbReference>
<dbReference type="PROSITE" id="PS51751">
    <property type="entry name" value="EXPERA"/>
    <property type="match status" value="1"/>
</dbReference>
<keyword evidence="10" id="KW-1185">Reference proteome</keyword>
<evidence type="ECO:0000256" key="1">
    <source>
        <dbReference type="ARBA" id="ARBA00004477"/>
    </source>
</evidence>
<feature type="transmembrane region" description="Helical" evidence="7">
    <location>
        <begin position="138"/>
        <end position="158"/>
    </location>
</feature>
<feature type="domain" description="EXPERA" evidence="8">
    <location>
        <begin position="10"/>
        <end position="153"/>
    </location>
</feature>
<evidence type="ECO:0000256" key="2">
    <source>
        <dbReference type="ARBA" id="ARBA00009096"/>
    </source>
</evidence>
<dbReference type="Proteomes" id="UP001221142">
    <property type="component" value="Unassembled WGS sequence"/>
</dbReference>
<sequence>MVKPLTSRPRDLVYFIFFVMHIFASLCVDFQPLYPPALVPSGLRQLAEWYLTTSNDPLLKSAFGLSDDPRIWFKSFLFLEVFFQFPTFFIAARGLWNDSQKTYLLILVYAASTATTVWACVATIIATPGLAADELGMLLSSYIPFCVIPLIMTVDMAFRLHRMVADALSAQEASKSK</sequence>
<name>A0AAD7BMR5_9AGAR</name>
<proteinExistence type="inferred from homology"/>
<accession>A0AAD7BMR5</accession>
<evidence type="ECO:0000256" key="3">
    <source>
        <dbReference type="ARBA" id="ARBA00022692"/>
    </source>
</evidence>
<dbReference type="InterPro" id="IPR033118">
    <property type="entry name" value="EXPERA"/>
</dbReference>
<dbReference type="GO" id="GO:0005789">
    <property type="term" value="C:endoplasmic reticulum membrane"/>
    <property type="evidence" value="ECO:0007669"/>
    <property type="project" value="UniProtKB-SubCell"/>
</dbReference>
<evidence type="ECO:0000256" key="4">
    <source>
        <dbReference type="ARBA" id="ARBA00022824"/>
    </source>
</evidence>
<evidence type="ECO:0000256" key="5">
    <source>
        <dbReference type="ARBA" id="ARBA00022989"/>
    </source>
</evidence>
<comment type="subcellular location">
    <subcellularLocation>
        <location evidence="1">Endoplasmic reticulum membrane</location>
        <topology evidence="1">Multi-pass membrane protein</topology>
    </subcellularLocation>
</comment>
<comment type="similarity">
    <text evidence="2">Belongs to the TMEM97/sigma-2 receptor family.</text>
</comment>
<reference evidence="9" key="1">
    <citation type="submission" date="2023-03" db="EMBL/GenBank/DDBJ databases">
        <title>Massive genome expansion in bonnet fungi (Mycena s.s.) driven by repeated elements and novel gene families across ecological guilds.</title>
        <authorList>
            <consortium name="Lawrence Berkeley National Laboratory"/>
            <person name="Harder C.B."/>
            <person name="Miyauchi S."/>
            <person name="Viragh M."/>
            <person name="Kuo A."/>
            <person name="Thoen E."/>
            <person name="Andreopoulos B."/>
            <person name="Lu D."/>
            <person name="Skrede I."/>
            <person name="Drula E."/>
            <person name="Henrissat B."/>
            <person name="Morin E."/>
            <person name="Kohler A."/>
            <person name="Barry K."/>
            <person name="LaButti K."/>
            <person name="Morin E."/>
            <person name="Salamov A."/>
            <person name="Lipzen A."/>
            <person name="Mereny Z."/>
            <person name="Hegedus B."/>
            <person name="Baldrian P."/>
            <person name="Stursova M."/>
            <person name="Weitz H."/>
            <person name="Taylor A."/>
            <person name="Grigoriev I.V."/>
            <person name="Nagy L.G."/>
            <person name="Martin F."/>
            <person name="Kauserud H."/>
        </authorList>
    </citation>
    <scope>NUCLEOTIDE SEQUENCE</scope>
    <source>
        <strain evidence="9">9284</strain>
    </source>
</reference>
<dbReference type="PIRSF" id="PIRSF031032">
    <property type="entry name" value="TMP_97_prd"/>
    <property type="match status" value="1"/>
</dbReference>
<feature type="transmembrane region" description="Helical" evidence="7">
    <location>
        <begin position="12"/>
        <end position="34"/>
    </location>
</feature>
<protein>
    <recommendedName>
        <fullName evidence="7">Efficient mitochondria targeting-associated protein 19</fullName>
    </recommendedName>
</protein>
<feature type="transmembrane region" description="Helical" evidence="7">
    <location>
        <begin position="71"/>
        <end position="91"/>
    </location>
</feature>
<keyword evidence="4 7" id="KW-0256">Endoplasmic reticulum</keyword>
<dbReference type="PANTHER" id="PTHR31204:SF1">
    <property type="entry name" value="SIGMA INTRACELLULAR RECEPTOR 2"/>
    <property type="match status" value="1"/>
</dbReference>
<dbReference type="Pfam" id="PF05241">
    <property type="entry name" value="EBP"/>
    <property type="match status" value="1"/>
</dbReference>
<dbReference type="InterPro" id="IPR016964">
    <property type="entry name" value="Sigma2_recept"/>
</dbReference>
<comment type="caution">
    <text evidence="9">The sequence shown here is derived from an EMBL/GenBank/DDBJ whole genome shotgun (WGS) entry which is preliminary data.</text>
</comment>
<evidence type="ECO:0000313" key="10">
    <source>
        <dbReference type="Proteomes" id="UP001221142"/>
    </source>
</evidence>
<keyword evidence="5 7" id="KW-1133">Transmembrane helix</keyword>
<evidence type="ECO:0000256" key="7">
    <source>
        <dbReference type="PIRNR" id="PIRNR031032"/>
    </source>
</evidence>
<feature type="transmembrane region" description="Helical" evidence="7">
    <location>
        <begin position="103"/>
        <end position="126"/>
    </location>
</feature>
<organism evidence="9 10">
    <name type="scientific">Roridomyces roridus</name>
    <dbReference type="NCBI Taxonomy" id="1738132"/>
    <lineage>
        <taxon>Eukaryota</taxon>
        <taxon>Fungi</taxon>
        <taxon>Dikarya</taxon>
        <taxon>Basidiomycota</taxon>
        <taxon>Agaricomycotina</taxon>
        <taxon>Agaricomycetes</taxon>
        <taxon>Agaricomycetidae</taxon>
        <taxon>Agaricales</taxon>
        <taxon>Marasmiineae</taxon>
        <taxon>Mycenaceae</taxon>
        <taxon>Roridomyces</taxon>
    </lineage>
</organism>
<keyword evidence="6 7" id="KW-0472">Membrane</keyword>
<evidence type="ECO:0000259" key="8">
    <source>
        <dbReference type="PROSITE" id="PS51751"/>
    </source>
</evidence>
<dbReference type="EMBL" id="JARKIF010000012">
    <property type="protein sequence ID" value="KAJ7625504.1"/>
    <property type="molecule type" value="Genomic_DNA"/>
</dbReference>
<evidence type="ECO:0000256" key="6">
    <source>
        <dbReference type="ARBA" id="ARBA00023136"/>
    </source>
</evidence>
<dbReference type="AlphaFoldDB" id="A0AAD7BMR5"/>
<evidence type="ECO:0000313" key="9">
    <source>
        <dbReference type="EMBL" id="KAJ7625504.1"/>
    </source>
</evidence>